<evidence type="ECO:0000313" key="2">
    <source>
        <dbReference type="RefSeq" id="XP_025416108.1"/>
    </source>
</evidence>
<protein>
    <submittedName>
        <fullName evidence="2">Uncharacterized protein LOC112687570</fullName>
    </submittedName>
</protein>
<name>A0A8B8FZZ9_9HEMI</name>
<sequence length="164" mass="18964">MLQAKEGKSNLIDKNDPIQYHENQEKMNTKLIPKIVPLYDGQELNINQQLISNGLSTISIRNIKTNESAIKKRNSFFNLHRPELKGLHIVSTMNNQERILQQHILKEVETIHKIRSMKSFSTINKCQEKNQAMLENNNIDTAKLQLETDQLCVLDEEIKSTVIN</sequence>
<reference evidence="2" key="1">
    <citation type="submission" date="2025-08" db="UniProtKB">
        <authorList>
            <consortium name="RefSeq"/>
        </authorList>
    </citation>
    <scope>IDENTIFICATION</scope>
    <source>
        <tissue evidence="2">Whole body</tissue>
    </source>
</reference>
<dbReference type="RefSeq" id="XP_025416108.1">
    <property type="nucleotide sequence ID" value="XM_025560323.1"/>
</dbReference>
<evidence type="ECO:0000313" key="1">
    <source>
        <dbReference type="Proteomes" id="UP000694846"/>
    </source>
</evidence>
<dbReference type="Proteomes" id="UP000694846">
    <property type="component" value="Unplaced"/>
</dbReference>
<keyword evidence="1" id="KW-1185">Reference proteome</keyword>
<dbReference type="GeneID" id="112687570"/>
<gene>
    <name evidence="2" type="primary">LOC112687570</name>
</gene>
<dbReference type="OrthoDB" id="6588656at2759"/>
<proteinExistence type="predicted"/>
<accession>A0A8B8FZZ9</accession>
<organism evidence="1 2">
    <name type="scientific">Sipha flava</name>
    <name type="common">yellow sugarcane aphid</name>
    <dbReference type="NCBI Taxonomy" id="143950"/>
    <lineage>
        <taxon>Eukaryota</taxon>
        <taxon>Metazoa</taxon>
        <taxon>Ecdysozoa</taxon>
        <taxon>Arthropoda</taxon>
        <taxon>Hexapoda</taxon>
        <taxon>Insecta</taxon>
        <taxon>Pterygota</taxon>
        <taxon>Neoptera</taxon>
        <taxon>Paraneoptera</taxon>
        <taxon>Hemiptera</taxon>
        <taxon>Sternorrhyncha</taxon>
        <taxon>Aphidomorpha</taxon>
        <taxon>Aphidoidea</taxon>
        <taxon>Aphididae</taxon>
        <taxon>Sipha</taxon>
    </lineage>
</organism>
<dbReference type="AlphaFoldDB" id="A0A8B8FZZ9"/>